<dbReference type="Pfam" id="PF00011">
    <property type="entry name" value="HSP20"/>
    <property type="match status" value="1"/>
</dbReference>
<evidence type="ECO:0000313" key="6">
    <source>
        <dbReference type="EMBL" id="KAK4545250.1"/>
    </source>
</evidence>
<dbReference type="PANTHER" id="PTHR11527">
    <property type="entry name" value="HEAT-SHOCK PROTEIN 20 FAMILY MEMBER"/>
    <property type="match status" value="1"/>
</dbReference>
<comment type="caution">
    <text evidence="6">The sequence shown here is derived from an EMBL/GenBank/DDBJ whole genome shotgun (WGS) entry which is preliminary data.</text>
</comment>
<evidence type="ECO:0000256" key="2">
    <source>
        <dbReference type="PROSITE-ProRule" id="PRU00285"/>
    </source>
</evidence>
<feature type="region of interest" description="Disordered" evidence="4">
    <location>
        <begin position="27"/>
        <end position="233"/>
    </location>
</feature>
<feature type="compositionally biased region" description="Basic and acidic residues" evidence="4">
    <location>
        <begin position="261"/>
        <end position="273"/>
    </location>
</feature>
<feature type="compositionally biased region" description="Basic and acidic residues" evidence="4">
    <location>
        <begin position="90"/>
        <end position="105"/>
    </location>
</feature>
<dbReference type="Gene3D" id="2.60.40.790">
    <property type="match status" value="1"/>
</dbReference>
<keyword evidence="7" id="KW-1185">Reference proteome</keyword>
<keyword evidence="1" id="KW-0346">Stress response</keyword>
<evidence type="ECO:0000256" key="4">
    <source>
        <dbReference type="SAM" id="MobiDB-lite"/>
    </source>
</evidence>
<proteinExistence type="inferred from homology"/>
<dbReference type="AlphaFoldDB" id="A0AAV9JJW3"/>
<evidence type="ECO:0000259" key="5">
    <source>
        <dbReference type="PROSITE" id="PS01031"/>
    </source>
</evidence>
<accession>A0AAV9JJW3</accession>
<dbReference type="InterPro" id="IPR002068">
    <property type="entry name" value="A-crystallin/Hsp20_dom"/>
</dbReference>
<dbReference type="EMBL" id="JAVFHQ010000020">
    <property type="protein sequence ID" value="KAK4545250.1"/>
    <property type="molecule type" value="Genomic_DNA"/>
</dbReference>
<dbReference type="SUPFAM" id="SSF49764">
    <property type="entry name" value="HSP20-like chaperones"/>
    <property type="match status" value="1"/>
</dbReference>
<dbReference type="InterPro" id="IPR031107">
    <property type="entry name" value="Small_HSP"/>
</dbReference>
<feature type="domain" description="SHSP" evidence="5">
    <location>
        <begin position="272"/>
        <end position="392"/>
    </location>
</feature>
<organism evidence="6 7">
    <name type="scientific">Oleoguttula mirabilis</name>
    <dbReference type="NCBI Taxonomy" id="1507867"/>
    <lineage>
        <taxon>Eukaryota</taxon>
        <taxon>Fungi</taxon>
        <taxon>Dikarya</taxon>
        <taxon>Ascomycota</taxon>
        <taxon>Pezizomycotina</taxon>
        <taxon>Dothideomycetes</taxon>
        <taxon>Dothideomycetidae</taxon>
        <taxon>Mycosphaerellales</taxon>
        <taxon>Teratosphaeriaceae</taxon>
        <taxon>Oleoguttula</taxon>
    </lineage>
</organism>
<dbReference type="Proteomes" id="UP001324427">
    <property type="component" value="Unassembled WGS sequence"/>
</dbReference>
<comment type="similarity">
    <text evidence="2 3">Belongs to the small heat shock protein (HSP20) family.</text>
</comment>
<sequence>MSSVRYYNQTAPFWDFVARLEEQGSTHPFFGHNERADQSDSENNNNAADPWTNGWMGFPFGAMPHRGRRDHGHGPPHHGPPHHHHGPPGPERDMAPPTEGEHDPEQGPSEPRGPPPPFSDKPDHGPGHHGGPGRHHGGPPPPPPGGPPHSDDEANHGHGHGRRGGWGGRHHGGPPHARDGPMQSDDESTHGGPRRHRSPHGHGGPGVHKGRCGGRGRGGWGGRGRGGPFGQHGFGPMGGFGGFGALANAVQDQLFGGNTTNDEKTEEAAKGSSEDDFTPEADVFDTADSFIVHISLPGAKKEDVGVNWDAEKSELNVAGVTYRPGDEKLIESLALNERKVGAFERKVRLGSRASPAQIDVDGISAKLEDGILRVDVPKLDSGFVEIRKVDIE</sequence>
<evidence type="ECO:0000256" key="1">
    <source>
        <dbReference type="ARBA" id="ARBA00023016"/>
    </source>
</evidence>
<evidence type="ECO:0000313" key="7">
    <source>
        <dbReference type="Proteomes" id="UP001324427"/>
    </source>
</evidence>
<feature type="compositionally biased region" description="Pro residues" evidence="4">
    <location>
        <begin position="138"/>
        <end position="147"/>
    </location>
</feature>
<feature type="region of interest" description="Disordered" evidence="4">
    <location>
        <begin position="255"/>
        <end position="280"/>
    </location>
</feature>
<dbReference type="PROSITE" id="PS01031">
    <property type="entry name" value="SHSP"/>
    <property type="match status" value="1"/>
</dbReference>
<feature type="compositionally biased region" description="Basic residues" evidence="4">
    <location>
        <begin position="65"/>
        <end position="86"/>
    </location>
</feature>
<gene>
    <name evidence="6" type="ORF">LTR36_003430</name>
</gene>
<name>A0AAV9JJW3_9PEZI</name>
<feature type="compositionally biased region" description="Gly residues" evidence="4">
    <location>
        <begin position="215"/>
        <end position="233"/>
    </location>
</feature>
<evidence type="ECO:0000256" key="3">
    <source>
        <dbReference type="RuleBase" id="RU003616"/>
    </source>
</evidence>
<reference evidence="6 7" key="1">
    <citation type="submission" date="2021-11" db="EMBL/GenBank/DDBJ databases">
        <title>Black yeast isolated from Biological Soil Crust.</title>
        <authorList>
            <person name="Kurbessoian T."/>
        </authorList>
    </citation>
    <scope>NUCLEOTIDE SEQUENCE [LARGE SCALE GENOMIC DNA]</scope>
    <source>
        <strain evidence="6 7">CCFEE 5522</strain>
    </source>
</reference>
<dbReference type="CDD" id="cd06464">
    <property type="entry name" value="ACD_sHsps-like"/>
    <property type="match status" value="1"/>
</dbReference>
<feature type="compositionally biased region" description="Basic residues" evidence="4">
    <location>
        <begin position="157"/>
        <end position="173"/>
    </location>
</feature>
<dbReference type="InterPro" id="IPR008978">
    <property type="entry name" value="HSP20-like_chaperone"/>
</dbReference>
<protein>
    <recommendedName>
        <fullName evidence="5">SHSP domain-containing protein</fullName>
    </recommendedName>
</protein>